<dbReference type="InterPro" id="IPR050448">
    <property type="entry name" value="OpgB/LTA_synthase_biosynth"/>
</dbReference>
<evidence type="ECO:0000256" key="5">
    <source>
        <dbReference type="ARBA" id="ARBA00023136"/>
    </source>
</evidence>
<dbReference type="CDD" id="cd16015">
    <property type="entry name" value="LTA_synthase"/>
    <property type="match status" value="1"/>
</dbReference>
<keyword evidence="3 6" id="KW-0812">Transmembrane</keyword>
<evidence type="ECO:0000256" key="1">
    <source>
        <dbReference type="ARBA" id="ARBA00004651"/>
    </source>
</evidence>
<dbReference type="SUPFAM" id="SSF53649">
    <property type="entry name" value="Alkaline phosphatase-like"/>
    <property type="match status" value="1"/>
</dbReference>
<keyword evidence="9" id="KW-1185">Reference proteome</keyword>
<reference evidence="8 9" key="1">
    <citation type="submission" date="2019-12" db="EMBL/GenBank/DDBJ databases">
        <authorList>
            <person name="Feng G."/>
            <person name="Zhu H."/>
        </authorList>
    </citation>
    <scope>NUCLEOTIDE SEQUENCE [LARGE SCALE GENOMIC DNA]</scope>
    <source>
        <strain evidence="8 9">FGD1</strain>
    </source>
</reference>
<comment type="subcellular location">
    <subcellularLocation>
        <location evidence="1">Cell membrane</location>
        <topology evidence="1">Multi-pass membrane protein</topology>
    </subcellularLocation>
</comment>
<keyword evidence="4 6" id="KW-1133">Transmembrane helix</keyword>
<sequence length="462" mass="49146">MRTGMGLWLLACMSAALYGAFLAVCGNGGVAMVLALAVQALLAVASNAKHAMLGEPLLFSDLALVGAVFRHPQFYLSAVRLSHRIAAGIVAAVLLALVAWLSVADIASHMAGLALAIGALVTLAITLRLASPGRLVPDARAHADTRRFGLLAALLLFWLRWRESRDPPPCPALPRAAPPAPPELVVMIQCESFADPEELFANPALALRSLGNARAKAWRWGNLHVSGFGAYTMRTEYGVLFGRGEEELGFRRFDPFLTAVGEASYALPARLQAEGGPGWRSLFVHPHDMRFYGRDRIMPAGGFAELVGEDRFAPPGPGEGRYVTDAAMADEIIALAAAASGPTLLYAVTIENHGPWETQGGEDLVEGYMRLVRRSDAMLGDLLDRIAGLSRPALLVFFGDHRPSIPGATAPGGDRHTPYVMVRMDAAGRILPGDDARADLTPAQLHHAVLDAVLGTPLTPAG</sequence>
<dbReference type="InterPro" id="IPR000917">
    <property type="entry name" value="Sulfatase_N"/>
</dbReference>
<feature type="transmembrane region" description="Helical" evidence="6">
    <location>
        <begin position="109"/>
        <end position="131"/>
    </location>
</feature>
<evidence type="ECO:0000313" key="9">
    <source>
        <dbReference type="Proteomes" id="UP000465810"/>
    </source>
</evidence>
<comment type="caution">
    <text evidence="8">The sequence shown here is derived from an EMBL/GenBank/DDBJ whole genome shotgun (WGS) entry which is preliminary data.</text>
</comment>
<keyword evidence="5 6" id="KW-0472">Membrane</keyword>
<dbReference type="AlphaFoldDB" id="A0A7X4GII7"/>
<accession>A0A7X4GII7</accession>
<dbReference type="Pfam" id="PF00884">
    <property type="entry name" value="Sulfatase"/>
    <property type="match status" value="1"/>
</dbReference>
<evidence type="ECO:0000256" key="2">
    <source>
        <dbReference type="ARBA" id="ARBA00022475"/>
    </source>
</evidence>
<keyword evidence="8" id="KW-0378">Hydrolase</keyword>
<dbReference type="GO" id="GO:0016787">
    <property type="term" value="F:hydrolase activity"/>
    <property type="evidence" value="ECO:0007669"/>
    <property type="project" value="UniProtKB-KW"/>
</dbReference>
<feature type="domain" description="Sulfatase N-terminal" evidence="7">
    <location>
        <begin position="185"/>
        <end position="429"/>
    </location>
</feature>
<keyword evidence="2" id="KW-1003">Cell membrane</keyword>
<evidence type="ECO:0000313" key="8">
    <source>
        <dbReference type="EMBL" id="MYL98899.1"/>
    </source>
</evidence>
<organism evidence="8 9">
    <name type="scientific">Novosphingobium silvae</name>
    <dbReference type="NCBI Taxonomy" id="2692619"/>
    <lineage>
        <taxon>Bacteria</taxon>
        <taxon>Pseudomonadati</taxon>
        <taxon>Pseudomonadota</taxon>
        <taxon>Alphaproteobacteria</taxon>
        <taxon>Sphingomonadales</taxon>
        <taxon>Sphingomonadaceae</taxon>
        <taxon>Novosphingobium</taxon>
    </lineage>
</organism>
<protein>
    <submittedName>
        <fullName evidence="8">Sulfatase-like hydrolase/transferase</fullName>
    </submittedName>
</protein>
<name>A0A7X4GII7_9SPHN</name>
<dbReference type="PANTHER" id="PTHR47371">
    <property type="entry name" value="LIPOTEICHOIC ACID SYNTHASE"/>
    <property type="match status" value="1"/>
</dbReference>
<evidence type="ECO:0000259" key="7">
    <source>
        <dbReference type="Pfam" id="PF00884"/>
    </source>
</evidence>
<evidence type="ECO:0000256" key="4">
    <source>
        <dbReference type="ARBA" id="ARBA00022989"/>
    </source>
</evidence>
<dbReference type="EMBL" id="WVTD01000010">
    <property type="protein sequence ID" value="MYL98899.1"/>
    <property type="molecule type" value="Genomic_DNA"/>
</dbReference>
<dbReference type="InterPro" id="IPR017850">
    <property type="entry name" value="Alkaline_phosphatase_core_sf"/>
</dbReference>
<feature type="transmembrane region" description="Helical" evidence="6">
    <location>
        <begin position="81"/>
        <end position="103"/>
    </location>
</feature>
<evidence type="ECO:0000256" key="3">
    <source>
        <dbReference type="ARBA" id="ARBA00022692"/>
    </source>
</evidence>
<dbReference type="GO" id="GO:0005886">
    <property type="term" value="C:plasma membrane"/>
    <property type="evidence" value="ECO:0007669"/>
    <property type="project" value="UniProtKB-SubCell"/>
</dbReference>
<dbReference type="Proteomes" id="UP000465810">
    <property type="component" value="Unassembled WGS sequence"/>
</dbReference>
<keyword evidence="8" id="KW-0808">Transferase</keyword>
<dbReference type="Gene3D" id="3.40.720.10">
    <property type="entry name" value="Alkaline Phosphatase, subunit A"/>
    <property type="match status" value="1"/>
</dbReference>
<dbReference type="PANTHER" id="PTHR47371:SF3">
    <property type="entry name" value="PHOSPHOGLYCEROL TRANSFERASE I"/>
    <property type="match status" value="1"/>
</dbReference>
<proteinExistence type="predicted"/>
<dbReference type="GO" id="GO:0016740">
    <property type="term" value="F:transferase activity"/>
    <property type="evidence" value="ECO:0007669"/>
    <property type="project" value="UniProtKB-KW"/>
</dbReference>
<gene>
    <name evidence="8" type="ORF">GR702_14120</name>
</gene>
<evidence type="ECO:0000256" key="6">
    <source>
        <dbReference type="SAM" id="Phobius"/>
    </source>
</evidence>